<organism evidence="16 17">
    <name type="scientific">Candidatus Termititenax persephonae</name>
    <dbReference type="NCBI Taxonomy" id="2218525"/>
    <lineage>
        <taxon>Bacteria</taxon>
        <taxon>Bacillati</taxon>
        <taxon>Candidatus Margulisiibacteriota</taxon>
        <taxon>Candidatus Termititenacia</taxon>
        <taxon>Candidatus Termititenacales</taxon>
        <taxon>Candidatus Termititenacaceae</taxon>
        <taxon>Candidatus Termititenax</taxon>
    </lineage>
</organism>
<evidence type="ECO:0000256" key="1">
    <source>
        <dbReference type="ARBA" id="ARBA00000370"/>
    </source>
</evidence>
<dbReference type="GO" id="GO:0006096">
    <property type="term" value="P:glycolytic process"/>
    <property type="evidence" value="ECO:0007669"/>
    <property type="project" value="UniProtKB-UniRule"/>
</dbReference>
<dbReference type="HAMAP" id="MF_01038">
    <property type="entry name" value="GpmI"/>
    <property type="match status" value="1"/>
</dbReference>
<feature type="domain" description="Metalloenzyme" evidence="14">
    <location>
        <begin position="4"/>
        <end position="492"/>
    </location>
</feature>
<dbReference type="InterPro" id="IPR006124">
    <property type="entry name" value="Metalloenzyme"/>
</dbReference>
<dbReference type="PIRSF" id="PIRSF001492">
    <property type="entry name" value="IPGAM"/>
    <property type="match status" value="1"/>
</dbReference>
<dbReference type="SUPFAM" id="SSF64158">
    <property type="entry name" value="2,3-Bisphosphoglycerate-independent phosphoglycerate mutase, substrate-binding domain"/>
    <property type="match status" value="1"/>
</dbReference>
<evidence type="ECO:0000256" key="13">
    <source>
        <dbReference type="PIRSR" id="PIRSR001492-3"/>
    </source>
</evidence>
<feature type="binding site" evidence="10 13">
    <location>
        <position position="399"/>
    </location>
    <ligand>
        <name>Mn(2+)</name>
        <dbReference type="ChEBI" id="CHEBI:29035"/>
        <label>1</label>
    </ligand>
</feature>
<evidence type="ECO:0000256" key="3">
    <source>
        <dbReference type="ARBA" id="ARBA00008819"/>
    </source>
</evidence>
<reference evidence="16 17" key="1">
    <citation type="journal article" date="2019" name="ISME J.">
        <title>Genome analyses of uncultured TG2/ZB3 bacteria in 'Margulisbacteria' specifically attached to ectosymbiotic spirochetes of protists in the termite gut.</title>
        <authorList>
            <person name="Utami Y.D."/>
            <person name="Kuwahara H."/>
            <person name="Igai K."/>
            <person name="Murakami T."/>
            <person name="Sugaya K."/>
            <person name="Morikawa T."/>
            <person name="Nagura Y."/>
            <person name="Yuki M."/>
            <person name="Deevong P."/>
            <person name="Inoue T."/>
            <person name="Kihara K."/>
            <person name="Lo N."/>
            <person name="Yamada A."/>
            <person name="Ohkuma M."/>
            <person name="Hongoh Y."/>
        </authorList>
    </citation>
    <scope>NUCLEOTIDE SEQUENCE [LARGE SCALE GENOMIC DNA]</scope>
    <source>
        <strain evidence="16">NkOx7-02</strain>
    </source>
</reference>
<evidence type="ECO:0000256" key="6">
    <source>
        <dbReference type="ARBA" id="ARBA00023152"/>
    </source>
</evidence>
<gene>
    <name evidence="10 16" type="primary">gpmI</name>
    <name evidence="16" type="ORF">NO2_1517</name>
</gene>
<dbReference type="Pfam" id="PF01676">
    <property type="entry name" value="Metalloenzyme"/>
    <property type="match status" value="1"/>
</dbReference>
<dbReference type="InterPro" id="IPR005995">
    <property type="entry name" value="Pgm_bpd_ind"/>
</dbReference>
<dbReference type="GO" id="GO:0004619">
    <property type="term" value="F:phosphoglycerate mutase activity"/>
    <property type="evidence" value="ECO:0007669"/>
    <property type="project" value="UniProtKB-UniRule"/>
</dbReference>
<comment type="cofactor">
    <cofactor evidence="10">
        <name>Mn(2+)</name>
        <dbReference type="ChEBI" id="CHEBI:29035"/>
    </cofactor>
    <text evidence="10">Binds 2 manganese ions per subunit.</text>
</comment>
<dbReference type="InterPro" id="IPR036646">
    <property type="entry name" value="PGAM_B_sf"/>
</dbReference>
<evidence type="ECO:0000313" key="16">
    <source>
        <dbReference type="EMBL" id="GBR77062.1"/>
    </source>
</evidence>
<feature type="binding site" evidence="10 13">
    <location>
        <position position="437"/>
    </location>
    <ligand>
        <name>Mn(2+)</name>
        <dbReference type="ChEBI" id="CHEBI:29035"/>
        <label>2</label>
    </ligand>
</feature>
<feature type="active site" description="Phosphoserine intermediate" evidence="10 11">
    <location>
        <position position="61"/>
    </location>
</feature>
<dbReference type="FunFam" id="3.40.1450.10:FF:000001">
    <property type="entry name" value="2,3-bisphosphoglycerate-independent phosphoglycerate mutase"/>
    <property type="match status" value="1"/>
</dbReference>
<dbReference type="GO" id="GO:0005829">
    <property type="term" value="C:cytosol"/>
    <property type="evidence" value="ECO:0007669"/>
    <property type="project" value="TreeGrafter"/>
</dbReference>
<dbReference type="GO" id="GO:0030145">
    <property type="term" value="F:manganese ion binding"/>
    <property type="evidence" value="ECO:0007669"/>
    <property type="project" value="UniProtKB-UniRule"/>
</dbReference>
<keyword evidence="6 10" id="KW-0324">Glycolysis</keyword>
<dbReference type="PANTHER" id="PTHR31637:SF0">
    <property type="entry name" value="2,3-BISPHOSPHOGLYCERATE-INDEPENDENT PHOSPHOGLYCERATE MUTASE"/>
    <property type="match status" value="1"/>
</dbReference>
<feature type="binding site" evidence="10 12">
    <location>
        <position position="184"/>
    </location>
    <ligand>
        <name>substrate</name>
    </ligand>
</feature>
<feature type="binding site" evidence="10 13">
    <location>
        <position position="11"/>
    </location>
    <ligand>
        <name>Mn(2+)</name>
        <dbReference type="ChEBI" id="CHEBI:29035"/>
        <label>2</label>
    </ligand>
</feature>
<dbReference type="InterPro" id="IPR011258">
    <property type="entry name" value="BPG-indep_PGM_N"/>
</dbReference>
<keyword evidence="7 10" id="KW-0464">Manganese</keyword>
<dbReference type="InterPro" id="IPR017850">
    <property type="entry name" value="Alkaline_phosphatase_core_sf"/>
</dbReference>
<comment type="similarity">
    <text evidence="3 10">Belongs to the BPG-independent phosphoglycerate mutase family.</text>
</comment>
<dbReference type="GO" id="GO:0006007">
    <property type="term" value="P:glucose catabolic process"/>
    <property type="evidence" value="ECO:0007669"/>
    <property type="project" value="InterPro"/>
</dbReference>
<dbReference type="AlphaFoldDB" id="A0A388TJ74"/>
<evidence type="ECO:0000256" key="4">
    <source>
        <dbReference type="ARBA" id="ARBA00012026"/>
    </source>
</evidence>
<proteinExistence type="inferred from homology"/>
<dbReference type="Proteomes" id="UP000275925">
    <property type="component" value="Unassembled WGS sequence"/>
</dbReference>
<dbReference type="Pfam" id="PF06415">
    <property type="entry name" value="iPGM_N"/>
    <property type="match status" value="1"/>
</dbReference>
<feature type="binding site" evidence="10 12">
    <location>
        <position position="122"/>
    </location>
    <ligand>
        <name>substrate</name>
    </ligand>
</feature>
<keyword evidence="17" id="KW-1185">Reference proteome</keyword>
<feature type="binding site" evidence="10 12">
    <location>
        <begin position="152"/>
        <end position="153"/>
    </location>
    <ligand>
        <name>substrate</name>
    </ligand>
</feature>
<feature type="binding site" evidence="10 12">
    <location>
        <position position="328"/>
    </location>
    <ligand>
        <name>substrate</name>
    </ligand>
</feature>
<evidence type="ECO:0000259" key="15">
    <source>
        <dbReference type="Pfam" id="PF06415"/>
    </source>
</evidence>
<feature type="binding site" evidence="10 13">
    <location>
        <position position="395"/>
    </location>
    <ligand>
        <name>Mn(2+)</name>
        <dbReference type="ChEBI" id="CHEBI:29035"/>
        <label>1</label>
    </ligand>
</feature>
<evidence type="ECO:0000256" key="9">
    <source>
        <dbReference type="ARBA" id="ARBA00071648"/>
    </source>
</evidence>
<feature type="binding site" evidence="10 13">
    <location>
        <position position="61"/>
    </location>
    <ligand>
        <name>Mn(2+)</name>
        <dbReference type="ChEBI" id="CHEBI:29035"/>
        <label>2</label>
    </ligand>
</feature>
<evidence type="ECO:0000256" key="11">
    <source>
        <dbReference type="PIRSR" id="PIRSR001492-1"/>
    </source>
</evidence>
<dbReference type="PANTHER" id="PTHR31637">
    <property type="entry name" value="2,3-BISPHOSPHOGLYCERATE-INDEPENDENT PHOSPHOGLYCERATE MUTASE"/>
    <property type="match status" value="1"/>
</dbReference>
<dbReference type="UniPathway" id="UPA00109">
    <property type="reaction ID" value="UER00186"/>
</dbReference>
<feature type="binding site" evidence="10 12">
    <location>
        <begin position="255"/>
        <end position="258"/>
    </location>
    <ligand>
        <name>substrate</name>
    </ligand>
</feature>
<accession>A0A388TJ74</accession>
<evidence type="ECO:0000256" key="12">
    <source>
        <dbReference type="PIRSR" id="PIRSR001492-2"/>
    </source>
</evidence>
<feature type="binding site" evidence="10 13">
    <location>
        <position position="453"/>
    </location>
    <ligand>
        <name>Mn(2+)</name>
        <dbReference type="ChEBI" id="CHEBI:29035"/>
        <label>1</label>
    </ligand>
</feature>
<evidence type="ECO:0000256" key="8">
    <source>
        <dbReference type="ARBA" id="ARBA00023235"/>
    </source>
</evidence>
<dbReference type="EMBL" id="BGZO01000095">
    <property type="protein sequence ID" value="GBR77062.1"/>
    <property type="molecule type" value="Genomic_DNA"/>
</dbReference>
<comment type="subunit">
    <text evidence="10">Monomer.</text>
</comment>
<dbReference type="EC" id="5.4.2.12" evidence="4 10"/>
<comment type="caution">
    <text evidence="16">The sequence shown here is derived from an EMBL/GenBank/DDBJ whole genome shotgun (WGS) entry which is preliminary data.</text>
</comment>
<comment type="pathway">
    <text evidence="2 10">Carbohydrate degradation; glycolysis; pyruvate from D-glyceraldehyde 3-phosphate: step 3/5.</text>
</comment>
<protein>
    <recommendedName>
        <fullName evidence="9 10">2,3-bisphosphoglycerate-independent phosphoglycerate mutase</fullName>
        <shortName evidence="10">BPG-independent PGAM</shortName>
        <shortName evidence="10">Phosphoglyceromutase</shortName>
        <shortName evidence="10">iPGM</shortName>
        <ecNumber evidence="4 10">5.4.2.12</ecNumber>
    </recommendedName>
</protein>
<dbReference type="SUPFAM" id="SSF53649">
    <property type="entry name" value="Alkaline phosphatase-like"/>
    <property type="match status" value="1"/>
</dbReference>
<evidence type="ECO:0000256" key="2">
    <source>
        <dbReference type="ARBA" id="ARBA00004798"/>
    </source>
</evidence>
<evidence type="ECO:0000313" key="17">
    <source>
        <dbReference type="Proteomes" id="UP000275925"/>
    </source>
</evidence>
<keyword evidence="8 10" id="KW-0413">Isomerase</keyword>
<evidence type="ECO:0000256" key="10">
    <source>
        <dbReference type="HAMAP-Rule" id="MF_01038"/>
    </source>
</evidence>
<sequence length="503" mass="55648">MATKLMLIILDGWGINHNRAESAIEAADTPNMDRYWQDYPHTTLRTDGEAVGLPDGQMGNSEVGHLNLGAGRIVYQELTRITKSIRDGDFFQNKELLAAVENCRKNNSALHLMGLFSDGGVHSHLTHLYGLLELAQRQGLSKVFVHAFLDGRDVPPRSAQEFFRQFAEKSREIGAGRIATITGRYYAMDRDNRWERVRQAYELLTELKGLAVPDALSAMAAAYARDENDEFVKPTVVLGAEPVQDGDAIVFFNFRPDRARELTRAFTDQDFAGFARTVWPRTHFVCLTQYDETVQAPVAFAKEAITNCLAEVLSRQGLRQLHTAETEKYAHVTFFFNGGREEPYPGEDRILVASPKVATYDLQPEMSAPEVADRAAAAIKSGKYEVVILNFANADMVGHTGILAAAQRAVEAVDQCVGRLVDAVRAQGGELLITADHGNSDQMLRDGEVWTAHSLNPVPLIYVTDRRDSALQDGGVLADIAPTMLEILGIEKPREFTGRSLLA</sequence>
<name>A0A388TJ74_9BACT</name>
<dbReference type="CDD" id="cd16010">
    <property type="entry name" value="iPGM"/>
    <property type="match status" value="1"/>
</dbReference>
<dbReference type="Gene3D" id="3.40.720.10">
    <property type="entry name" value="Alkaline Phosphatase, subunit A"/>
    <property type="match status" value="1"/>
</dbReference>
<keyword evidence="5 10" id="KW-0479">Metal-binding</keyword>
<dbReference type="NCBIfam" id="TIGR01307">
    <property type="entry name" value="pgm_bpd_ind"/>
    <property type="match status" value="1"/>
</dbReference>
<feature type="binding site" evidence="10 13">
    <location>
        <position position="436"/>
    </location>
    <ligand>
        <name>Mn(2+)</name>
        <dbReference type="ChEBI" id="CHEBI:29035"/>
        <label>2</label>
    </ligand>
</feature>
<dbReference type="Gene3D" id="3.40.1450.10">
    <property type="entry name" value="BPG-independent phosphoglycerate mutase, domain B"/>
    <property type="match status" value="1"/>
</dbReference>
<comment type="catalytic activity">
    <reaction evidence="1 10">
        <text>(2R)-2-phosphoglycerate = (2R)-3-phosphoglycerate</text>
        <dbReference type="Rhea" id="RHEA:15901"/>
        <dbReference type="ChEBI" id="CHEBI:58272"/>
        <dbReference type="ChEBI" id="CHEBI:58289"/>
        <dbReference type="EC" id="5.4.2.12"/>
    </reaction>
</comment>
<feature type="domain" description="BPG-independent PGAM N-terminal" evidence="15">
    <location>
        <begin position="81"/>
        <end position="292"/>
    </location>
</feature>
<evidence type="ECO:0000256" key="5">
    <source>
        <dbReference type="ARBA" id="ARBA00022723"/>
    </source>
</evidence>
<comment type="function">
    <text evidence="10">Catalyzes the interconversion of 2-phosphoglycerate and 3-phosphoglycerate.</text>
</comment>
<evidence type="ECO:0000256" key="7">
    <source>
        <dbReference type="ARBA" id="ARBA00023211"/>
    </source>
</evidence>
<evidence type="ECO:0000259" key="14">
    <source>
        <dbReference type="Pfam" id="PF01676"/>
    </source>
</evidence>
<feature type="binding site" evidence="10 12">
    <location>
        <position position="190"/>
    </location>
    <ligand>
        <name>substrate</name>
    </ligand>
</feature>